<evidence type="ECO:0000256" key="1">
    <source>
        <dbReference type="SAM" id="Phobius"/>
    </source>
</evidence>
<dbReference type="AlphaFoldDB" id="A0A6C0IIZ2"/>
<evidence type="ECO:0000313" key="2">
    <source>
        <dbReference type="EMBL" id="QHT93211.1"/>
    </source>
</evidence>
<name>A0A6C0IIZ2_9ZZZZ</name>
<keyword evidence="1" id="KW-0472">Membrane</keyword>
<sequence length="103" mass="11890">MSVFLDQYSYLHFSTGIVAYFWGIDFYIWVIIHILYELFENLYSSIHIINQYITLWPGGKSCPDPLINRVGDVASGALGWLSAYYLDNLGKTYGWYQPHIPAS</sequence>
<feature type="transmembrane region" description="Helical" evidence="1">
    <location>
        <begin position="20"/>
        <end position="39"/>
    </location>
</feature>
<reference evidence="2" key="1">
    <citation type="journal article" date="2020" name="Nature">
        <title>Giant virus diversity and host interactions through global metagenomics.</title>
        <authorList>
            <person name="Schulz F."/>
            <person name="Roux S."/>
            <person name="Paez-Espino D."/>
            <person name="Jungbluth S."/>
            <person name="Walsh D.A."/>
            <person name="Denef V.J."/>
            <person name="McMahon K.D."/>
            <person name="Konstantinidis K.T."/>
            <person name="Eloe-Fadrosh E.A."/>
            <person name="Kyrpides N.C."/>
            <person name="Woyke T."/>
        </authorList>
    </citation>
    <scope>NUCLEOTIDE SEQUENCE</scope>
    <source>
        <strain evidence="2">GVMAG-M-3300023210-19</strain>
    </source>
</reference>
<keyword evidence="1" id="KW-0812">Transmembrane</keyword>
<organism evidence="2">
    <name type="scientific">viral metagenome</name>
    <dbReference type="NCBI Taxonomy" id="1070528"/>
    <lineage>
        <taxon>unclassified sequences</taxon>
        <taxon>metagenomes</taxon>
        <taxon>organismal metagenomes</taxon>
    </lineage>
</organism>
<accession>A0A6C0IIZ2</accession>
<dbReference type="EMBL" id="MN740202">
    <property type="protein sequence ID" value="QHT93211.1"/>
    <property type="molecule type" value="Genomic_DNA"/>
</dbReference>
<protein>
    <submittedName>
        <fullName evidence="2">Uncharacterized protein</fullName>
    </submittedName>
</protein>
<keyword evidence="1" id="KW-1133">Transmembrane helix</keyword>
<proteinExistence type="predicted"/>